<keyword evidence="3" id="KW-1185">Reference proteome</keyword>
<organism evidence="2 3">
    <name type="scientific">Candidatus Entotheonella gemina</name>
    <dbReference type="NCBI Taxonomy" id="1429439"/>
    <lineage>
        <taxon>Bacteria</taxon>
        <taxon>Pseudomonadati</taxon>
        <taxon>Nitrospinota/Tectimicrobiota group</taxon>
        <taxon>Candidatus Tectimicrobiota</taxon>
        <taxon>Candidatus Entotheonellia</taxon>
        <taxon>Candidatus Entotheonellales</taxon>
        <taxon>Candidatus Entotheonellaceae</taxon>
        <taxon>Candidatus Entotheonella</taxon>
    </lineage>
</organism>
<evidence type="ECO:0000256" key="1">
    <source>
        <dbReference type="SAM" id="MobiDB-lite"/>
    </source>
</evidence>
<feature type="region of interest" description="Disordered" evidence="1">
    <location>
        <begin position="93"/>
        <end position="134"/>
    </location>
</feature>
<reference evidence="2 3" key="1">
    <citation type="journal article" date="2014" name="Nature">
        <title>An environmental bacterial taxon with a large and distinct metabolic repertoire.</title>
        <authorList>
            <person name="Wilson M.C."/>
            <person name="Mori T."/>
            <person name="Ruckert C."/>
            <person name="Uria A.R."/>
            <person name="Helf M.J."/>
            <person name="Takada K."/>
            <person name="Gernert C."/>
            <person name="Steffens U.A."/>
            <person name="Heycke N."/>
            <person name="Schmitt S."/>
            <person name="Rinke C."/>
            <person name="Helfrich E.J."/>
            <person name="Brachmann A.O."/>
            <person name="Gurgui C."/>
            <person name="Wakimoto T."/>
            <person name="Kracht M."/>
            <person name="Crusemann M."/>
            <person name="Hentschel U."/>
            <person name="Abe I."/>
            <person name="Matsunaga S."/>
            <person name="Kalinowski J."/>
            <person name="Takeyama H."/>
            <person name="Piel J."/>
        </authorList>
    </citation>
    <scope>NUCLEOTIDE SEQUENCE [LARGE SCALE GENOMIC DNA]</scope>
    <source>
        <strain evidence="3">TSY2</strain>
    </source>
</reference>
<dbReference type="HOGENOM" id="CLU_1259516_0_0_7"/>
<dbReference type="Proteomes" id="UP000019140">
    <property type="component" value="Unassembled WGS sequence"/>
</dbReference>
<gene>
    <name evidence="2" type="ORF">ETSY2_51545</name>
</gene>
<sequence>MQNVQIADTETASALTPAPFTTLKISLTKQEHIQLKQQANQWHAMWKAACDREQKALTENTELKSKHKVVTAELNAQITELKSELAHMKHLLFGRKSEKTSSSSKKSGNTTRPASGRQRGGQPGVPSTGRSLHNNLPVVHQSVDLPVNEQRCAICDLPFKPFFNNDGCDVIEVEVKAHVRRYHRKHYKKTCQCPDTPSITVAPPPPRLINKGRLGFLSG</sequence>
<evidence type="ECO:0000313" key="3">
    <source>
        <dbReference type="Proteomes" id="UP000019140"/>
    </source>
</evidence>
<accession>W4L6R5</accession>
<name>W4L6R5_9BACT</name>
<evidence type="ECO:0000313" key="2">
    <source>
        <dbReference type="EMBL" id="ETW93355.1"/>
    </source>
</evidence>
<comment type="caution">
    <text evidence="2">The sequence shown here is derived from an EMBL/GenBank/DDBJ whole genome shotgun (WGS) entry which is preliminary data.</text>
</comment>
<proteinExistence type="predicted"/>
<dbReference type="AlphaFoldDB" id="W4L6R5"/>
<evidence type="ECO:0008006" key="4">
    <source>
        <dbReference type="Google" id="ProtNLM"/>
    </source>
</evidence>
<protein>
    <recommendedName>
        <fullName evidence="4">Transposase TnpC homeodomain domain-containing protein</fullName>
    </recommendedName>
</protein>
<dbReference type="EMBL" id="AZHX01002662">
    <property type="protein sequence ID" value="ETW93355.1"/>
    <property type="molecule type" value="Genomic_DNA"/>
</dbReference>